<gene>
    <name evidence="1" type="ORF">A3770_11p63230</name>
</gene>
<dbReference type="EMBL" id="CP031044">
    <property type="protein sequence ID" value="QDZ23805.1"/>
    <property type="molecule type" value="Genomic_DNA"/>
</dbReference>
<reference evidence="1 2" key="1">
    <citation type="submission" date="2018-07" db="EMBL/GenBank/DDBJ databases">
        <title>The complete nuclear genome of the prasinophyte Chloropicon primus (CCMP1205).</title>
        <authorList>
            <person name="Pombert J.-F."/>
            <person name="Otis C."/>
            <person name="Turmel M."/>
            <person name="Lemieux C."/>
        </authorList>
    </citation>
    <scope>NUCLEOTIDE SEQUENCE [LARGE SCALE GENOMIC DNA]</scope>
    <source>
        <strain evidence="1 2">CCMP1205</strain>
    </source>
</reference>
<dbReference type="Proteomes" id="UP000316726">
    <property type="component" value="Chromosome 11"/>
</dbReference>
<dbReference type="AlphaFoldDB" id="A0A5B8MW13"/>
<protein>
    <submittedName>
        <fullName evidence="1">Uncharacterized protein</fullName>
    </submittedName>
</protein>
<accession>A0A5B8MW13</accession>
<dbReference type="CDD" id="cd23708">
    <property type="entry name" value="FAP276"/>
    <property type="match status" value="1"/>
</dbReference>
<dbReference type="STRING" id="1764295.A0A5B8MW13"/>
<dbReference type="OrthoDB" id="523152at2759"/>
<sequence length="88" mass="10222">MDLHQQVKNSLATLENAKVKKRQFQAENLNEGQHRHAMQDLSDGTYTSYQQTLRIVEHSGDRASWSEKLQTRKHPGYIRNEFGGFFTS</sequence>
<keyword evidence="2" id="KW-1185">Reference proteome</keyword>
<evidence type="ECO:0000313" key="2">
    <source>
        <dbReference type="Proteomes" id="UP000316726"/>
    </source>
</evidence>
<name>A0A5B8MW13_9CHLO</name>
<proteinExistence type="predicted"/>
<organism evidence="1 2">
    <name type="scientific">Chloropicon primus</name>
    <dbReference type="NCBI Taxonomy" id="1764295"/>
    <lineage>
        <taxon>Eukaryota</taxon>
        <taxon>Viridiplantae</taxon>
        <taxon>Chlorophyta</taxon>
        <taxon>Chloropicophyceae</taxon>
        <taxon>Chloropicales</taxon>
        <taxon>Chloropicaceae</taxon>
        <taxon>Chloropicon</taxon>
    </lineage>
</organism>
<evidence type="ECO:0000313" key="1">
    <source>
        <dbReference type="EMBL" id="QDZ23805.1"/>
    </source>
</evidence>